<dbReference type="EMBL" id="FQZT01000001">
    <property type="protein sequence ID" value="SHI42588.1"/>
    <property type="molecule type" value="Genomic_DNA"/>
</dbReference>
<feature type="transmembrane region" description="Helical" evidence="1">
    <location>
        <begin position="12"/>
        <end position="34"/>
    </location>
</feature>
<feature type="transmembrane region" description="Helical" evidence="1">
    <location>
        <begin position="40"/>
        <end position="58"/>
    </location>
</feature>
<keyword evidence="1" id="KW-1133">Transmembrane helix</keyword>
<reference evidence="2 3" key="1">
    <citation type="submission" date="2016-11" db="EMBL/GenBank/DDBJ databases">
        <authorList>
            <person name="Jaros S."/>
            <person name="Januszkiewicz K."/>
            <person name="Wedrychowicz H."/>
        </authorList>
    </citation>
    <scope>NUCLEOTIDE SEQUENCE [LARGE SCALE GENOMIC DNA]</scope>
    <source>
        <strain evidence="2 3">DSM 5091</strain>
    </source>
</reference>
<dbReference type="OrthoDB" id="9971830at2"/>
<evidence type="ECO:0000313" key="2">
    <source>
        <dbReference type="EMBL" id="SHI42588.1"/>
    </source>
</evidence>
<keyword evidence="1" id="KW-0472">Membrane</keyword>
<gene>
    <name evidence="2" type="ORF">SAMN02745165_00005</name>
</gene>
<dbReference type="Proteomes" id="UP000184171">
    <property type="component" value="Unassembled WGS sequence"/>
</dbReference>
<dbReference type="AlphaFoldDB" id="A0A1M6B1X4"/>
<keyword evidence="3" id="KW-1185">Reference proteome</keyword>
<accession>A0A1M6B1X4</accession>
<name>A0A1M6B1X4_MALRU</name>
<dbReference type="RefSeq" id="WP_072904707.1">
    <property type="nucleotide sequence ID" value="NZ_FQZT01000001.1"/>
</dbReference>
<sequence>MSGAKEGLGQLFSGTFMIFFMIAYIGSLPLAIIFGDKWDVVLSLFIPTYGFWVMLKAVM</sequence>
<keyword evidence="1" id="KW-0812">Transmembrane</keyword>
<proteinExistence type="predicted"/>
<protein>
    <submittedName>
        <fullName evidence="2">Uncharacterized protein</fullName>
    </submittedName>
</protein>
<evidence type="ECO:0000256" key="1">
    <source>
        <dbReference type="SAM" id="Phobius"/>
    </source>
</evidence>
<evidence type="ECO:0000313" key="3">
    <source>
        <dbReference type="Proteomes" id="UP000184171"/>
    </source>
</evidence>
<organism evidence="2 3">
    <name type="scientific">Malonomonas rubra DSM 5091</name>
    <dbReference type="NCBI Taxonomy" id="1122189"/>
    <lineage>
        <taxon>Bacteria</taxon>
        <taxon>Pseudomonadati</taxon>
        <taxon>Thermodesulfobacteriota</taxon>
        <taxon>Desulfuromonadia</taxon>
        <taxon>Desulfuromonadales</taxon>
        <taxon>Geopsychrobacteraceae</taxon>
        <taxon>Malonomonas</taxon>
    </lineage>
</organism>